<dbReference type="Gene3D" id="3.40.50.720">
    <property type="entry name" value="NAD(P)-binding Rossmann-like Domain"/>
    <property type="match status" value="1"/>
</dbReference>
<evidence type="ECO:0000259" key="1">
    <source>
        <dbReference type="Pfam" id="PF03435"/>
    </source>
</evidence>
<protein>
    <submittedName>
        <fullName evidence="2">Saccharopine dehydrogenase NADP-binding domain-containing protein</fullName>
    </submittedName>
</protein>
<dbReference type="Proteomes" id="UP001500016">
    <property type="component" value="Unassembled WGS sequence"/>
</dbReference>
<organism evidence="2 3">
    <name type="scientific">Streptomyces albiaxialis</name>
    <dbReference type="NCBI Taxonomy" id="329523"/>
    <lineage>
        <taxon>Bacteria</taxon>
        <taxon>Bacillati</taxon>
        <taxon>Actinomycetota</taxon>
        <taxon>Actinomycetes</taxon>
        <taxon>Kitasatosporales</taxon>
        <taxon>Streptomycetaceae</taxon>
        <taxon>Streptomyces</taxon>
    </lineage>
</organism>
<proteinExistence type="predicted"/>
<dbReference type="RefSeq" id="WP_344525873.1">
    <property type="nucleotide sequence ID" value="NZ_BAAAPE010000005.1"/>
</dbReference>
<dbReference type="PANTHER" id="PTHR43781:SF1">
    <property type="entry name" value="SACCHAROPINE DEHYDROGENASE"/>
    <property type="match status" value="1"/>
</dbReference>
<dbReference type="InterPro" id="IPR036291">
    <property type="entry name" value="NAD(P)-bd_dom_sf"/>
</dbReference>
<keyword evidence="3" id="KW-1185">Reference proteome</keyword>
<evidence type="ECO:0000313" key="3">
    <source>
        <dbReference type="Proteomes" id="UP001500016"/>
    </source>
</evidence>
<dbReference type="Pfam" id="PF03435">
    <property type="entry name" value="Sacchrp_dh_NADP"/>
    <property type="match status" value="1"/>
</dbReference>
<gene>
    <name evidence="2" type="ORF">GCM10009801_17930</name>
</gene>
<accession>A0ABN2VU74</accession>
<comment type="caution">
    <text evidence="2">The sequence shown here is derived from an EMBL/GenBank/DDBJ whole genome shotgun (WGS) entry which is preliminary data.</text>
</comment>
<dbReference type="SUPFAM" id="SSF51735">
    <property type="entry name" value="NAD(P)-binding Rossmann-fold domains"/>
    <property type="match status" value="1"/>
</dbReference>
<dbReference type="EMBL" id="BAAAPE010000005">
    <property type="protein sequence ID" value="GAA2068984.1"/>
    <property type="molecule type" value="Genomic_DNA"/>
</dbReference>
<sequence>MSGDLTGIVGAYGDVGSHAARALHRAGARLRVGGRDARTAERFARSLGPGVEHRAVDFRDPAGADAFAAGLRTLVNCAGPSYAIGTRLAEAALRAEADYVDAAGDDALYARLDPRTYARAGRTAVLSAGLRPGLTGLFPRAVVREAEPALGEVRGLTVHTGVVDRFTEAAALDYLQGMADGLTRPLAAWREGGPRAGALTRRTGAELPFFDGGPGGVTVLPGLSTEDERLARALGLRHGDWYAVLCGDHVRAAFDRARSLERGEAVTALRRAALLDLADRAPSVTLVVTAEGEPDDGGGGGGGPGTLTAVLRGTGNAPLSGAVAAGTALAVGRGAVGPGRHYAADVLDAPRVLEALTGPDGPARLTWLGPGAAPFAAEEGAL</sequence>
<feature type="domain" description="Saccharopine dehydrogenase NADP binding" evidence="1">
    <location>
        <begin position="8"/>
        <end position="104"/>
    </location>
</feature>
<evidence type="ECO:0000313" key="2">
    <source>
        <dbReference type="EMBL" id="GAA2068984.1"/>
    </source>
</evidence>
<reference evidence="2 3" key="1">
    <citation type="journal article" date="2019" name="Int. J. Syst. Evol. Microbiol.">
        <title>The Global Catalogue of Microorganisms (GCM) 10K type strain sequencing project: providing services to taxonomists for standard genome sequencing and annotation.</title>
        <authorList>
            <consortium name="The Broad Institute Genomics Platform"/>
            <consortium name="The Broad Institute Genome Sequencing Center for Infectious Disease"/>
            <person name="Wu L."/>
            <person name="Ma J."/>
        </authorList>
    </citation>
    <scope>NUCLEOTIDE SEQUENCE [LARGE SCALE GENOMIC DNA]</scope>
    <source>
        <strain evidence="2 3">JCM 15478</strain>
    </source>
</reference>
<dbReference type="PANTHER" id="PTHR43781">
    <property type="entry name" value="SACCHAROPINE DEHYDROGENASE"/>
    <property type="match status" value="1"/>
</dbReference>
<name>A0ABN2VU74_9ACTN</name>
<dbReference type="InterPro" id="IPR005097">
    <property type="entry name" value="Sacchrp_dh_NADP-bd"/>
</dbReference>